<comment type="function">
    <text evidence="6 9">Catalyzes the S-adenosyl-L-methionine-dependent formation of N(1)-methyladenine at position 58 (m1A58) in tRNA.</text>
</comment>
<evidence type="ECO:0000256" key="9">
    <source>
        <dbReference type="PIRNR" id="PIRNR017269"/>
    </source>
</evidence>
<evidence type="ECO:0000256" key="8">
    <source>
        <dbReference type="ARBA" id="ARBA00069291"/>
    </source>
</evidence>
<feature type="binding site" evidence="10">
    <location>
        <position position="135"/>
    </location>
    <ligand>
        <name>S-adenosyl-L-methionine</name>
        <dbReference type="ChEBI" id="CHEBI:59789"/>
    </ligand>
</feature>
<dbReference type="GO" id="GO:0031515">
    <property type="term" value="C:tRNA (m1A) methyltransferase complex"/>
    <property type="evidence" value="ECO:0007669"/>
    <property type="project" value="UniProtKB-UniRule"/>
</dbReference>
<comment type="similarity">
    <text evidence="9">Belongs to the class I-like SAM-binding methyltransferase superfamily. TRM61 family.</text>
</comment>
<keyword evidence="2 9" id="KW-0489">Methyltransferase</keyword>
<feature type="binding site" evidence="10">
    <location>
        <position position="130"/>
    </location>
    <ligand>
        <name>S-adenosyl-L-methionine</name>
        <dbReference type="ChEBI" id="CHEBI:59789"/>
    </ligand>
</feature>
<reference evidence="12 13" key="1">
    <citation type="submission" date="2020-08" db="EMBL/GenBank/DDBJ databases">
        <title>Genomic Encyclopedia of Type Strains, Phase III (KMG-III): the genomes of soil and plant-associated and newly described type strains.</title>
        <authorList>
            <person name="Whitman W."/>
        </authorList>
    </citation>
    <scope>NUCLEOTIDE SEQUENCE [LARGE SCALE GENOMIC DNA]</scope>
    <source>
        <strain evidence="12 13">CECT 8577</strain>
    </source>
</reference>
<dbReference type="GO" id="GO:0160107">
    <property type="term" value="F:tRNA (adenine(58)-N1)-methyltransferase activity"/>
    <property type="evidence" value="ECO:0007669"/>
    <property type="project" value="UniProtKB-EC"/>
</dbReference>
<keyword evidence="3 9" id="KW-0808">Transferase</keyword>
<proteinExistence type="inferred from homology"/>
<dbReference type="InterPro" id="IPR049470">
    <property type="entry name" value="TRM61_C"/>
</dbReference>
<evidence type="ECO:0000259" key="11">
    <source>
        <dbReference type="Pfam" id="PF08704"/>
    </source>
</evidence>
<gene>
    <name evidence="12" type="ORF">FHS23_002046</name>
</gene>
<dbReference type="PANTHER" id="PTHR12133:SF1">
    <property type="entry name" value="TRNA (ADENINE(58)-N(1))-METHYLTRANSFERASE, MITOCHONDRIAL"/>
    <property type="match status" value="1"/>
</dbReference>
<accession>A0A839S129</accession>
<dbReference type="PANTHER" id="PTHR12133">
    <property type="entry name" value="TRNA (ADENINE(58)-N(1))-METHYLTRANSFERASE"/>
    <property type="match status" value="1"/>
</dbReference>
<dbReference type="PIRSF" id="PIRSF017269">
    <property type="entry name" value="GCD14"/>
    <property type="match status" value="1"/>
</dbReference>
<dbReference type="FunFam" id="3.10.330.20:FF:000001">
    <property type="entry name" value="tRNA (adenine(58)-N(1))-methyltransferase TrmI"/>
    <property type="match status" value="1"/>
</dbReference>
<evidence type="ECO:0000256" key="10">
    <source>
        <dbReference type="PIRSR" id="PIRSR017269-1"/>
    </source>
</evidence>
<dbReference type="RefSeq" id="WP_183652163.1">
    <property type="nucleotide sequence ID" value="NZ_JACHWU010000002.1"/>
</dbReference>
<dbReference type="InterPro" id="IPR029063">
    <property type="entry name" value="SAM-dependent_MTases_sf"/>
</dbReference>
<dbReference type="Pfam" id="PF08704">
    <property type="entry name" value="GCD14"/>
    <property type="match status" value="1"/>
</dbReference>
<evidence type="ECO:0000256" key="7">
    <source>
        <dbReference type="ARBA" id="ARBA00066181"/>
    </source>
</evidence>
<evidence type="ECO:0000256" key="6">
    <source>
        <dbReference type="ARBA" id="ARBA00056761"/>
    </source>
</evidence>
<evidence type="ECO:0000256" key="1">
    <source>
        <dbReference type="ARBA" id="ARBA00012796"/>
    </source>
</evidence>
<dbReference type="GO" id="GO:0030488">
    <property type="term" value="P:tRNA methylation"/>
    <property type="evidence" value="ECO:0007669"/>
    <property type="project" value="InterPro"/>
</dbReference>
<dbReference type="EC" id="2.1.1.220" evidence="1 9"/>
<dbReference type="Proteomes" id="UP000550714">
    <property type="component" value="Unassembled WGS sequence"/>
</dbReference>
<keyword evidence="5 9" id="KW-0819">tRNA processing</keyword>
<dbReference type="InterPro" id="IPR014816">
    <property type="entry name" value="tRNA_MeTrfase_Gcd14"/>
</dbReference>
<dbReference type="PROSITE" id="PS51620">
    <property type="entry name" value="SAM_TRM61"/>
    <property type="match status" value="1"/>
</dbReference>
<dbReference type="EMBL" id="JACHWU010000002">
    <property type="protein sequence ID" value="MBB3051023.1"/>
    <property type="molecule type" value="Genomic_DNA"/>
</dbReference>
<comment type="subunit">
    <text evidence="7 9">Homotetramer composed of a dimer of dimers.</text>
</comment>
<evidence type="ECO:0000256" key="3">
    <source>
        <dbReference type="ARBA" id="ARBA00022679"/>
    </source>
</evidence>
<evidence type="ECO:0000256" key="4">
    <source>
        <dbReference type="ARBA" id="ARBA00022691"/>
    </source>
</evidence>
<evidence type="ECO:0000313" key="12">
    <source>
        <dbReference type="EMBL" id="MBB3051023.1"/>
    </source>
</evidence>
<organism evidence="12 13">
    <name type="scientific">Prauserella isguenensis</name>
    <dbReference type="NCBI Taxonomy" id="1470180"/>
    <lineage>
        <taxon>Bacteria</taxon>
        <taxon>Bacillati</taxon>
        <taxon>Actinomycetota</taxon>
        <taxon>Actinomycetes</taxon>
        <taxon>Pseudonocardiales</taxon>
        <taxon>Pseudonocardiaceae</taxon>
        <taxon>Prauserella</taxon>
    </lineage>
</organism>
<dbReference type="FunFam" id="3.40.50.150:FF:000019">
    <property type="entry name" value="tRNA (adenine(58)-N(1))-methyltransferase TrmI"/>
    <property type="match status" value="1"/>
</dbReference>
<dbReference type="SUPFAM" id="SSF53335">
    <property type="entry name" value="S-adenosyl-L-methionine-dependent methyltransferases"/>
    <property type="match status" value="1"/>
</dbReference>
<sequence length="273" mass="30149">MSAGPFRVGDRVQLTDPKGRHYTIVLADGEQYHTHRGALAHDDIIGKPEASVITSAGGTNYLALRPLLSDYVLSMPRGAQVIYPKDAAQIVMWGDIFPGARVLEAGAGSGALTCSLLRAVGADGSVTSYEVRDDHAEHAERNVERFFGHRPDNWELHRGDLAEHEGEVDRVILDMLSPWDVLPTVHRNLIPGGVLVVYVATTTQLSAVTEALREQQCWTEPQAWETVLRPWHVVGLAVRPEHRMVAHTAFLLTTRRLADGVTPPRQQRRPSRG</sequence>
<comment type="catalytic activity">
    <reaction evidence="9">
        <text>adenosine(58) in tRNA + S-adenosyl-L-methionine = N(1)-methyladenosine(58) in tRNA + S-adenosyl-L-homocysteine + H(+)</text>
        <dbReference type="Rhea" id="RHEA:43152"/>
        <dbReference type="Rhea" id="RHEA-COMP:10365"/>
        <dbReference type="Rhea" id="RHEA-COMP:10366"/>
        <dbReference type="ChEBI" id="CHEBI:15378"/>
        <dbReference type="ChEBI" id="CHEBI:57856"/>
        <dbReference type="ChEBI" id="CHEBI:59789"/>
        <dbReference type="ChEBI" id="CHEBI:74411"/>
        <dbReference type="ChEBI" id="CHEBI:74491"/>
        <dbReference type="EC" id="2.1.1.220"/>
    </reaction>
</comment>
<keyword evidence="13" id="KW-1185">Reference proteome</keyword>
<evidence type="ECO:0000256" key="5">
    <source>
        <dbReference type="ARBA" id="ARBA00022694"/>
    </source>
</evidence>
<feature type="binding site" evidence="10">
    <location>
        <begin position="109"/>
        <end position="112"/>
    </location>
    <ligand>
        <name>S-adenosyl-L-methionine</name>
        <dbReference type="ChEBI" id="CHEBI:59789"/>
    </ligand>
</feature>
<name>A0A839S129_9PSEU</name>
<dbReference type="CDD" id="cd02440">
    <property type="entry name" value="AdoMet_MTases"/>
    <property type="match status" value="1"/>
</dbReference>
<comment type="caution">
    <text evidence="12">The sequence shown here is derived from an EMBL/GenBank/DDBJ whole genome shotgun (WGS) entry which is preliminary data.</text>
</comment>
<feature type="domain" description="tRNA (adenine(58)-N(1))-methyltransferase catalytic subunit TRM61 C-terminal" evidence="11">
    <location>
        <begin position="72"/>
        <end position="233"/>
    </location>
</feature>
<dbReference type="AlphaFoldDB" id="A0A839S129"/>
<evidence type="ECO:0000256" key="2">
    <source>
        <dbReference type="ARBA" id="ARBA00022603"/>
    </source>
</evidence>
<protein>
    <recommendedName>
        <fullName evidence="8 9">tRNA (adenine(58)-N(1))-methyltransferase TrmI</fullName>
        <ecNumber evidence="1 9">2.1.1.220</ecNumber>
    </recommendedName>
</protein>
<dbReference type="Gene3D" id="3.40.50.150">
    <property type="entry name" value="Vaccinia Virus protein VP39"/>
    <property type="match status" value="1"/>
</dbReference>
<dbReference type="Gene3D" id="3.10.330.20">
    <property type="match status" value="1"/>
</dbReference>
<dbReference type="Pfam" id="PF14801">
    <property type="entry name" value="TrmI-like_N"/>
    <property type="match status" value="1"/>
</dbReference>
<evidence type="ECO:0000313" key="13">
    <source>
        <dbReference type="Proteomes" id="UP000550714"/>
    </source>
</evidence>
<keyword evidence="4 9" id="KW-0949">S-adenosyl-L-methionine</keyword>
<feature type="binding site" evidence="10">
    <location>
        <position position="174"/>
    </location>
    <ligand>
        <name>S-adenosyl-L-methionine</name>
        <dbReference type="ChEBI" id="CHEBI:59789"/>
    </ligand>
</feature>